<evidence type="ECO:0000256" key="9">
    <source>
        <dbReference type="ARBA" id="ARBA00023136"/>
    </source>
</evidence>
<keyword evidence="3 11" id="KW-0813">Transport</keyword>
<dbReference type="GO" id="GO:0045259">
    <property type="term" value="C:proton-transporting ATP synthase complex"/>
    <property type="evidence" value="ECO:0007669"/>
    <property type="project" value="UniProtKB-KW"/>
</dbReference>
<gene>
    <name evidence="14" type="primary">atpG</name>
</gene>
<organism evidence="14">
    <name type="scientific">Nannochloropsis limnetica</name>
    <dbReference type="NCBI Taxonomy" id="120807"/>
    <lineage>
        <taxon>Eukaryota</taxon>
        <taxon>Sar</taxon>
        <taxon>Stramenopiles</taxon>
        <taxon>Ochrophyta</taxon>
        <taxon>Eustigmatophyceae</taxon>
        <taxon>Eustigmatales</taxon>
        <taxon>Monodopsidaceae</taxon>
        <taxon>Nannochloropsis</taxon>
    </lineage>
</organism>
<keyword evidence="7 13" id="KW-1133">Transmembrane helix</keyword>
<keyword evidence="9 13" id="KW-0472">Membrane</keyword>
<name>A0A890CJD5_9STRA</name>
<comment type="similarity">
    <text evidence="2 11">Belongs to the ATPase B chain family.</text>
</comment>
<dbReference type="EMBL" id="MT872226">
    <property type="protein sequence ID" value="QRG32423.1"/>
    <property type="molecule type" value="Genomic_DNA"/>
</dbReference>
<accession>A0A890CJD5</accession>
<evidence type="ECO:0000256" key="4">
    <source>
        <dbReference type="ARBA" id="ARBA00022547"/>
    </source>
</evidence>
<evidence type="ECO:0000256" key="10">
    <source>
        <dbReference type="ARBA" id="ARBA00025198"/>
    </source>
</evidence>
<evidence type="ECO:0000256" key="1">
    <source>
        <dbReference type="ARBA" id="ARBA00004167"/>
    </source>
</evidence>
<comment type="function">
    <text evidence="10">F(1)F(0) ATP synthase produces ATP from ADP in the presence of a proton or sodium gradient. F-type ATPases consist of two structural domains, F(1) containing the extramembraneous catalytic core and F(0) containing the membrane proton channel, linked together by a central stalk and a peripheral stalk. During catalysis, ATP synthesis in the catalytic domain of F(1) is coupled via a rotary mechanism of the central stalk subunits to proton translocation.</text>
</comment>
<reference evidence="14" key="1">
    <citation type="submission" date="2020-08" db="EMBL/GenBank/DDBJ databases">
        <title>Environmental palaeogenomic reconstruction of an Ice Age algal population.</title>
        <authorList>
            <person name="Lammers Y."/>
            <person name="Heintzman P.D."/>
            <person name="Alsos I.G."/>
        </authorList>
    </citation>
    <scope>NUCLEOTIDE SEQUENCE</scope>
</reference>
<sequence length="158" mass="18714">MYTSLPYLYLSLEKTGGLFDIDATLPVMTIQFFLLVQILSFLLFNPIQKILKQREQEIENNLKNARISLEEVEKLQQKIRRILQSVRERHLIRSREVEVKRQTAVIRSKKYMEAKVRDTREAMVKNYITTATEARNLIPGVVQEINRYLRVRPPINRV</sequence>
<feature type="transmembrane region" description="Helical" evidence="13">
    <location>
        <begin position="23"/>
        <end position="44"/>
    </location>
</feature>
<keyword evidence="8 11" id="KW-0406">Ion transport</keyword>
<evidence type="ECO:0000256" key="13">
    <source>
        <dbReference type="SAM" id="Phobius"/>
    </source>
</evidence>
<keyword evidence="14" id="KW-0150">Chloroplast</keyword>
<dbReference type="InterPro" id="IPR050059">
    <property type="entry name" value="ATP_synthase_B_chain"/>
</dbReference>
<keyword evidence="12" id="KW-0175">Coiled coil</keyword>
<dbReference type="InterPro" id="IPR002146">
    <property type="entry name" value="ATP_synth_b/b'su_bac/chlpt"/>
</dbReference>
<keyword evidence="14" id="KW-0934">Plastid</keyword>
<evidence type="ECO:0000256" key="6">
    <source>
        <dbReference type="ARBA" id="ARBA00022781"/>
    </source>
</evidence>
<keyword evidence="5 11" id="KW-0812">Transmembrane</keyword>
<dbReference type="GO" id="GO:0046961">
    <property type="term" value="F:proton-transporting ATPase activity, rotational mechanism"/>
    <property type="evidence" value="ECO:0007669"/>
    <property type="project" value="TreeGrafter"/>
</dbReference>
<evidence type="ECO:0000256" key="2">
    <source>
        <dbReference type="ARBA" id="ARBA00005513"/>
    </source>
</evidence>
<evidence type="ECO:0000256" key="8">
    <source>
        <dbReference type="ARBA" id="ARBA00023065"/>
    </source>
</evidence>
<evidence type="ECO:0000256" key="3">
    <source>
        <dbReference type="ARBA" id="ARBA00022448"/>
    </source>
</evidence>
<evidence type="ECO:0000256" key="5">
    <source>
        <dbReference type="ARBA" id="ARBA00022692"/>
    </source>
</evidence>
<geneLocation type="chloroplast" evidence="14"/>
<dbReference type="Pfam" id="PF00430">
    <property type="entry name" value="ATP-synt_B"/>
    <property type="match status" value="1"/>
</dbReference>
<dbReference type="PANTHER" id="PTHR33445">
    <property type="entry name" value="ATP SYNTHASE SUBUNIT B', CHLOROPLASTIC"/>
    <property type="match status" value="1"/>
</dbReference>
<evidence type="ECO:0000256" key="12">
    <source>
        <dbReference type="SAM" id="Coils"/>
    </source>
</evidence>
<keyword evidence="4 11" id="KW-0138">CF(0)</keyword>
<keyword evidence="6 11" id="KW-0375">Hydrogen ion transport</keyword>
<evidence type="ECO:0000313" key="14">
    <source>
        <dbReference type="EMBL" id="QRG32057.1"/>
    </source>
</evidence>
<dbReference type="GO" id="GO:0015986">
    <property type="term" value="P:proton motive force-driven ATP synthesis"/>
    <property type="evidence" value="ECO:0007669"/>
    <property type="project" value="InterPro"/>
</dbReference>
<dbReference type="CDD" id="cd06503">
    <property type="entry name" value="ATP-synt_Fo_b"/>
    <property type="match status" value="1"/>
</dbReference>
<dbReference type="PANTHER" id="PTHR33445:SF2">
    <property type="entry name" value="ATP SYNTHASE SUBUNIT B', CHLOROPLASTIC"/>
    <property type="match status" value="1"/>
</dbReference>
<evidence type="ECO:0000256" key="7">
    <source>
        <dbReference type="ARBA" id="ARBA00022989"/>
    </source>
</evidence>
<comment type="subcellular location">
    <subcellularLocation>
        <location evidence="1">Membrane</location>
        <topology evidence="1">Single-pass membrane protein</topology>
    </subcellularLocation>
</comment>
<dbReference type="AlphaFoldDB" id="A0A890CJD5"/>
<feature type="coiled-coil region" evidence="12">
    <location>
        <begin position="48"/>
        <end position="89"/>
    </location>
</feature>
<dbReference type="EMBL" id="MT872223">
    <property type="protein sequence ID" value="QRG32057.1"/>
    <property type="molecule type" value="Genomic_DNA"/>
</dbReference>
<proteinExistence type="inferred from homology"/>
<evidence type="ECO:0000256" key="11">
    <source>
        <dbReference type="RuleBase" id="RU003848"/>
    </source>
</evidence>
<protein>
    <submittedName>
        <fullName evidence="14">F0F1 ATP synthase subunit B</fullName>
    </submittedName>
</protein>